<comment type="subcellular location">
    <subcellularLocation>
        <location evidence="9">Cell membrane</location>
        <topology evidence="9">Multi-pass membrane protein</topology>
    </subcellularLocation>
</comment>
<keyword evidence="8 9" id="KW-0472">Membrane</keyword>
<protein>
    <recommendedName>
        <fullName evidence="9">Lipoprotein signal peptidase</fullName>
        <ecNumber evidence="9">3.4.23.36</ecNumber>
    </recommendedName>
    <alternativeName>
        <fullName evidence="9">Prolipoprotein signal peptidase</fullName>
    </alternativeName>
    <alternativeName>
        <fullName evidence="9">Signal peptidase II</fullName>
        <shortName evidence="9">SPase II</shortName>
    </alternativeName>
</protein>
<comment type="catalytic activity">
    <reaction evidence="9 10">
        <text>Release of signal peptides from bacterial membrane prolipoproteins. Hydrolyzes -Xaa-Yaa-Zaa-|-(S,diacylglyceryl)Cys-, in which Xaa is hydrophobic (preferably Leu), and Yaa (Ala or Ser) and Zaa (Gly or Ala) have small, neutral side chains.</text>
        <dbReference type="EC" id="3.4.23.36"/>
    </reaction>
</comment>
<dbReference type="EMBL" id="PZZL01000040">
    <property type="protein sequence ID" value="PTM43892.1"/>
    <property type="molecule type" value="Genomic_DNA"/>
</dbReference>
<keyword evidence="7 9" id="KW-1133">Transmembrane helix</keyword>
<keyword evidence="4 9" id="KW-0812">Transmembrane</keyword>
<keyword evidence="5 9" id="KW-0064">Aspartyl protease</keyword>
<dbReference type="PANTHER" id="PTHR33695:SF1">
    <property type="entry name" value="LIPOPROTEIN SIGNAL PEPTIDASE"/>
    <property type="match status" value="1"/>
</dbReference>
<evidence type="ECO:0000313" key="13">
    <source>
        <dbReference type="Proteomes" id="UP000241808"/>
    </source>
</evidence>
<dbReference type="UniPathway" id="UPA00665"/>
<name>A0A2T4YLD9_9HYPH</name>
<organism evidence="12 13">
    <name type="scientific">Phreatobacter oligotrophus</name>
    <dbReference type="NCBI Taxonomy" id="1122261"/>
    <lineage>
        <taxon>Bacteria</taxon>
        <taxon>Pseudomonadati</taxon>
        <taxon>Pseudomonadota</taxon>
        <taxon>Alphaproteobacteria</taxon>
        <taxon>Hyphomicrobiales</taxon>
        <taxon>Phreatobacteraceae</taxon>
        <taxon>Phreatobacter</taxon>
    </lineage>
</organism>
<dbReference type="HAMAP" id="MF_00161">
    <property type="entry name" value="LspA"/>
    <property type="match status" value="1"/>
</dbReference>
<dbReference type="Pfam" id="PF01252">
    <property type="entry name" value="Peptidase_A8"/>
    <property type="match status" value="1"/>
</dbReference>
<sequence length="160" mass="16866">MPSRPLHQAWLLATVIAAVAAIDIAAKMLAVQYLGASPMPVVPGVNLSLGFNRGVSFGLLAAETTLGRWALKLVTLPIIAGLAIFMWRSVDMIERLSCALIIGGAVGNLLDRLDDGAVTDFIDFHARGWHFPTFNLADVAITCGAFGFLVAALRPPPSAG</sequence>
<evidence type="ECO:0000256" key="1">
    <source>
        <dbReference type="ARBA" id="ARBA00006139"/>
    </source>
</evidence>
<dbReference type="AlphaFoldDB" id="A0A2T4YLD9"/>
<keyword evidence="2 9" id="KW-1003">Cell membrane</keyword>
<dbReference type="InterPro" id="IPR001872">
    <property type="entry name" value="Peptidase_A8"/>
</dbReference>
<evidence type="ECO:0000256" key="7">
    <source>
        <dbReference type="ARBA" id="ARBA00022989"/>
    </source>
</evidence>
<evidence type="ECO:0000256" key="11">
    <source>
        <dbReference type="RuleBase" id="RU004181"/>
    </source>
</evidence>
<accession>A0A2T4YLD9</accession>
<dbReference type="OrthoDB" id="9810259at2"/>
<evidence type="ECO:0000256" key="2">
    <source>
        <dbReference type="ARBA" id="ARBA00022475"/>
    </source>
</evidence>
<gene>
    <name evidence="9" type="primary">lspA</name>
    <name evidence="12" type="ORF">C8P69_1401</name>
</gene>
<dbReference type="GO" id="GO:0005886">
    <property type="term" value="C:plasma membrane"/>
    <property type="evidence" value="ECO:0007669"/>
    <property type="project" value="UniProtKB-SubCell"/>
</dbReference>
<evidence type="ECO:0000256" key="9">
    <source>
        <dbReference type="HAMAP-Rule" id="MF_00161"/>
    </source>
</evidence>
<keyword evidence="3 9" id="KW-0645">Protease</keyword>
<evidence type="ECO:0000256" key="3">
    <source>
        <dbReference type="ARBA" id="ARBA00022670"/>
    </source>
</evidence>
<keyword evidence="6 9" id="KW-0378">Hydrolase</keyword>
<dbReference type="PANTHER" id="PTHR33695">
    <property type="entry name" value="LIPOPROTEIN SIGNAL PEPTIDASE"/>
    <property type="match status" value="1"/>
</dbReference>
<dbReference type="PRINTS" id="PR00781">
    <property type="entry name" value="LIPOSIGPTASE"/>
</dbReference>
<reference evidence="12 13" key="1">
    <citation type="submission" date="2018-04" db="EMBL/GenBank/DDBJ databases">
        <title>Genomic Encyclopedia of Archaeal and Bacterial Type Strains, Phase II (KMG-II): from individual species to whole genera.</title>
        <authorList>
            <person name="Goeker M."/>
        </authorList>
    </citation>
    <scope>NUCLEOTIDE SEQUENCE [LARGE SCALE GENOMIC DNA]</scope>
    <source>
        <strain evidence="12 13">DSM 25521</strain>
    </source>
</reference>
<dbReference type="NCBIfam" id="TIGR00077">
    <property type="entry name" value="lspA"/>
    <property type="match status" value="1"/>
</dbReference>
<dbReference type="EC" id="3.4.23.36" evidence="9"/>
<evidence type="ECO:0000256" key="6">
    <source>
        <dbReference type="ARBA" id="ARBA00022801"/>
    </source>
</evidence>
<evidence type="ECO:0000256" key="5">
    <source>
        <dbReference type="ARBA" id="ARBA00022750"/>
    </source>
</evidence>
<evidence type="ECO:0000313" key="12">
    <source>
        <dbReference type="EMBL" id="PTM43892.1"/>
    </source>
</evidence>
<comment type="similarity">
    <text evidence="1 9 11">Belongs to the peptidase A8 family.</text>
</comment>
<evidence type="ECO:0000256" key="4">
    <source>
        <dbReference type="ARBA" id="ARBA00022692"/>
    </source>
</evidence>
<proteinExistence type="inferred from homology"/>
<dbReference type="GO" id="GO:0004190">
    <property type="term" value="F:aspartic-type endopeptidase activity"/>
    <property type="evidence" value="ECO:0007669"/>
    <property type="project" value="UniProtKB-UniRule"/>
</dbReference>
<evidence type="ECO:0000256" key="8">
    <source>
        <dbReference type="ARBA" id="ARBA00023136"/>
    </source>
</evidence>
<dbReference type="PROSITE" id="PS00855">
    <property type="entry name" value="SPASE_II"/>
    <property type="match status" value="1"/>
</dbReference>
<comment type="function">
    <text evidence="9 10">This protein specifically catalyzes the removal of signal peptides from prolipoproteins.</text>
</comment>
<dbReference type="RefSeq" id="WP_108179771.1">
    <property type="nucleotide sequence ID" value="NZ_PZZL01000040.1"/>
</dbReference>
<keyword evidence="13" id="KW-1185">Reference proteome</keyword>
<comment type="caution">
    <text evidence="12">The sequence shown here is derived from an EMBL/GenBank/DDBJ whole genome shotgun (WGS) entry which is preliminary data.</text>
</comment>
<evidence type="ECO:0000256" key="10">
    <source>
        <dbReference type="RuleBase" id="RU000594"/>
    </source>
</evidence>
<feature type="active site" evidence="9">
    <location>
        <position position="120"/>
    </location>
</feature>
<feature type="active site" evidence="9">
    <location>
        <position position="138"/>
    </location>
</feature>
<dbReference type="Proteomes" id="UP000241808">
    <property type="component" value="Unassembled WGS sequence"/>
</dbReference>
<comment type="pathway">
    <text evidence="9">Protein modification; lipoprotein biosynthesis (signal peptide cleavage).</text>
</comment>
<comment type="caution">
    <text evidence="9">Lacks conserved residue(s) required for the propagation of feature annotation.</text>
</comment>
<feature type="transmembrane region" description="Helical" evidence="9">
    <location>
        <begin position="69"/>
        <end position="87"/>
    </location>
</feature>
<dbReference type="GO" id="GO:0006508">
    <property type="term" value="P:proteolysis"/>
    <property type="evidence" value="ECO:0007669"/>
    <property type="project" value="UniProtKB-KW"/>
</dbReference>